<keyword evidence="2" id="KW-1185">Reference proteome</keyword>
<evidence type="ECO:0000313" key="3">
    <source>
        <dbReference type="RefSeq" id="XP_035444645.2"/>
    </source>
</evidence>
<feature type="compositionally biased region" description="Basic residues" evidence="1">
    <location>
        <begin position="22"/>
        <end position="31"/>
    </location>
</feature>
<dbReference type="RefSeq" id="XP_035444645.2">
    <property type="nucleotide sequence ID" value="XM_035588752.2"/>
</dbReference>
<gene>
    <name evidence="3" type="primary">LOC118272346</name>
</gene>
<reference evidence="3" key="1">
    <citation type="submission" date="2025-08" db="UniProtKB">
        <authorList>
            <consortium name="RefSeq"/>
        </authorList>
    </citation>
    <scope>IDENTIFICATION</scope>
    <source>
        <tissue evidence="3">Whole larval tissue</tissue>
    </source>
</reference>
<evidence type="ECO:0000256" key="1">
    <source>
        <dbReference type="SAM" id="MobiDB-lite"/>
    </source>
</evidence>
<organism evidence="2 3">
    <name type="scientific">Spodoptera frugiperda</name>
    <name type="common">Fall armyworm</name>
    <dbReference type="NCBI Taxonomy" id="7108"/>
    <lineage>
        <taxon>Eukaryota</taxon>
        <taxon>Metazoa</taxon>
        <taxon>Ecdysozoa</taxon>
        <taxon>Arthropoda</taxon>
        <taxon>Hexapoda</taxon>
        <taxon>Insecta</taxon>
        <taxon>Pterygota</taxon>
        <taxon>Neoptera</taxon>
        <taxon>Endopterygota</taxon>
        <taxon>Lepidoptera</taxon>
        <taxon>Glossata</taxon>
        <taxon>Ditrysia</taxon>
        <taxon>Noctuoidea</taxon>
        <taxon>Noctuidae</taxon>
        <taxon>Amphipyrinae</taxon>
        <taxon>Spodoptera</taxon>
    </lineage>
</organism>
<dbReference type="OrthoDB" id="6140287at2759"/>
<feature type="region of interest" description="Disordered" evidence="1">
    <location>
        <begin position="21"/>
        <end position="57"/>
    </location>
</feature>
<dbReference type="AlphaFoldDB" id="A0A9R0D8R1"/>
<proteinExistence type="predicted"/>
<dbReference type="Proteomes" id="UP000829999">
    <property type="component" value="Chromosome 24"/>
</dbReference>
<sequence length="315" mass="36316">MPKSREEKLWKKLKKLEEKIKKSQSRRRRIRSLSSSERESVDDPDPNERPEVIEDTGTQQLQDDVLIALGNPSCSDKSYSESIHPEIIRRVENVLTSGLEKERKDELLKKYLIPNNFALLEAPKLNRELEGLLSDPIKERDKRIEERQQQLGVALSAVLSCLDNFVKVDPNPAKIEVLTDVARLLSDLHYNNTCTRKKLVAVNLDKDIVKTTESAKRDSFLFGERFNEDVKTANAIKKAAPSILKKSNFTRKMGQTRQSNYTQFKNKENFNAPPQANRAKQGRGGRYQPRNSGRQQQQQQPHQKKAYRHKSVRQT</sequence>
<dbReference type="PANTHER" id="PTHR34239:SF2">
    <property type="entry name" value="TRANSPOSABLE ELEMENT P TRANSPOSASE_THAP9 CONSERVED DOMAIN-CONTAINING PROTEIN"/>
    <property type="match status" value="1"/>
</dbReference>
<feature type="compositionally biased region" description="Basic and acidic residues" evidence="1">
    <location>
        <begin position="36"/>
        <end position="52"/>
    </location>
</feature>
<accession>A0A9R0D8R1</accession>
<feature type="compositionally biased region" description="Basic residues" evidence="1">
    <location>
        <begin position="302"/>
        <end position="315"/>
    </location>
</feature>
<protein>
    <submittedName>
        <fullName evidence="3">Uncharacterized protein LOC118272346</fullName>
    </submittedName>
</protein>
<name>A0A9R0D8R1_SPOFR</name>
<dbReference type="GeneID" id="118272346"/>
<feature type="region of interest" description="Disordered" evidence="1">
    <location>
        <begin position="267"/>
        <end position="315"/>
    </location>
</feature>
<dbReference type="PANTHER" id="PTHR34239">
    <property type="entry name" value="APPLE DOMAIN-CONTAINING PROTEIN"/>
    <property type="match status" value="1"/>
</dbReference>
<evidence type="ECO:0000313" key="2">
    <source>
        <dbReference type="Proteomes" id="UP000829999"/>
    </source>
</evidence>